<protein>
    <submittedName>
        <fullName evidence="2">Uncharacterized protein</fullName>
    </submittedName>
</protein>
<dbReference type="EMBL" id="MTEJ01000005">
    <property type="protein sequence ID" value="OQX16362.1"/>
    <property type="molecule type" value="Genomic_DNA"/>
</dbReference>
<reference evidence="2 3" key="1">
    <citation type="submission" date="2017-01" db="EMBL/GenBank/DDBJ databases">
        <title>Novel large sulfur bacteria in the metagenomes of groundwater-fed chemosynthetic microbial mats in the Lake Huron basin.</title>
        <authorList>
            <person name="Sharrar A.M."/>
            <person name="Flood B.E."/>
            <person name="Bailey J.V."/>
            <person name="Jones D.S."/>
            <person name="Biddanda B."/>
            <person name="Ruberg S.A."/>
            <person name="Marcus D.N."/>
            <person name="Dick G.J."/>
        </authorList>
    </citation>
    <scope>NUCLEOTIDE SEQUENCE [LARGE SCALE GENOMIC DNA]</scope>
    <source>
        <strain evidence="2">A8</strain>
    </source>
</reference>
<dbReference type="Proteomes" id="UP000192491">
    <property type="component" value="Unassembled WGS sequence"/>
</dbReference>
<feature type="coiled-coil region" evidence="1">
    <location>
        <begin position="38"/>
        <end position="107"/>
    </location>
</feature>
<evidence type="ECO:0000313" key="3">
    <source>
        <dbReference type="Proteomes" id="UP000192491"/>
    </source>
</evidence>
<gene>
    <name evidence="2" type="ORF">BWK73_03965</name>
</gene>
<sequence>MSDLVLELLLILLLATAIGWFLGRYLCKSGEYEERAQKEQLNKQLITLQNDLRHREQALEDSRNQLNHHSNLTAELTQDKEGLNAQLESLHQERDNLLVTLQELESCHTRLHTLTEEFELHRQQSLQRQAERDDLAGQLGTVQETLKHTNQQLEQAHQHHQEQLTALNQIKAENAYQKQTISILETDLKQTQTTLKHTSEQLAQTRQHSQTQQIELNKLKLEHSHQAQMLTVVEKDRAELQQIRLQHEAAKLHINGLEYEKKLEQGRFATLQQEHEQLKQQCQSLRQDTLAFNDRLNAAMKERDNLGHEAERLRIEKQDYIGRLRAISNVVEAISEMHVAPVLIEQWQPDNETHN</sequence>
<feature type="coiled-coil region" evidence="1">
    <location>
        <begin position="261"/>
        <end position="316"/>
    </location>
</feature>
<evidence type="ECO:0000256" key="1">
    <source>
        <dbReference type="SAM" id="Coils"/>
    </source>
</evidence>
<accession>A0A1Y1QXX9</accession>
<proteinExistence type="predicted"/>
<name>A0A1Y1QXX9_9GAMM</name>
<keyword evidence="1" id="KW-0175">Coiled coil</keyword>
<organism evidence="2 3">
    <name type="scientific">Thiothrix lacustris</name>
    <dbReference type="NCBI Taxonomy" id="525917"/>
    <lineage>
        <taxon>Bacteria</taxon>
        <taxon>Pseudomonadati</taxon>
        <taxon>Pseudomonadota</taxon>
        <taxon>Gammaproteobacteria</taxon>
        <taxon>Thiotrichales</taxon>
        <taxon>Thiotrichaceae</taxon>
        <taxon>Thiothrix</taxon>
    </lineage>
</organism>
<evidence type="ECO:0000313" key="2">
    <source>
        <dbReference type="EMBL" id="OQX16362.1"/>
    </source>
</evidence>
<dbReference type="AlphaFoldDB" id="A0A1Y1QXX9"/>
<feature type="coiled-coil region" evidence="1">
    <location>
        <begin position="143"/>
        <end position="170"/>
    </location>
</feature>
<comment type="caution">
    <text evidence="2">The sequence shown here is derived from an EMBL/GenBank/DDBJ whole genome shotgun (WGS) entry which is preliminary data.</text>
</comment>